<dbReference type="CDD" id="cd00590">
    <property type="entry name" value="RRM_SF"/>
    <property type="match status" value="2"/>
</dbReference>
<comment type="caution">
    <text evidence="4">The sequence shown here is derived from an EMBL/GenBank/DDBJ whole genome shotgun (WGS) entry which is preliminary data.</text>
</comment>
<evidence type="ECO:0000256" key="2">
    <source>
        <dbReference type="SAM" id="MobiDB-lite"/>
    </source>
</evidence>
<dbReference type="GO" id="GO:0003723">
    <property type="term" value="F:RNA binding"/>
    <property type="evidence" value="ECO:0007669"/>
    <property type="project" value="UniProtKB-UniRule"/>
</dbReference>
<keyword evidence="1" id="KW-0694">RNA-binding</keyword>
<reference evidence="4 5" key="1">
    <citation type="journal article" date="2021" name="Sci. Rep.">
        <title>The genome of the diatom Chaetoceros tenuissimus carries an ancient integrated fragment of an extant virus.</title>
        <authorList>
            <person name="Hongo Y."/>
            <person name="Kimura K."/>
            <person name="Takaki Y."/>
            <person name="Yoshida Y."/>
            <person name="Baba S."/>
            <person name="Kobayashi G."/>
            <person name="Nagasaki K."/>
            <person name="Hano T."/>
            <person name="Tomaru Y."/>
        </authorList>
    </citation>
    <scope>NUCLEOTIDE SEQUENCE [LARGE SCALE GENOMIC DNA]</scope>
    <source>
        <strain evidence="4 5">NIES-3715</strain>
    </source>
</reference>
<keyword evidence="5" id="KW-1185">Reference proteome</keyword>
<dbReference type="SMART" id="SM00360">
    <property type="entry name" value="RRM"/>
    <property type="match status" value="2"/>
</dbReference>
<gene>
    <name evidence="4" type="ORF">CTEN210_13627</name>
</gene>
<sequence length="315" mass="35530">MQDSSSGSSADSIEMSTFLHKCKEVSTLLNGLQEVFSDFNRLPKVENYNKNGKSEIEKAALKLVTKIPKELKKKRKKISTILDPLVETLNKEVVEIKTWVSGMPAMINVLQNTINNDTDREEGNDLSAVPESNDSSEGANGDNGNKRRKTEEASDENGKTVYVTNVDRNTSEENLKEAFKKYGSVSSVRSNKITEDRRAAYVVFESEDDANKACTHYKEDNLQFNGRKVHVKSYRSEKPDGCKQIYCGDCLETTKADVRNAFKDCGDIVKVKEQRNAWLVLFHEEEAAHKAVAMNEKCLFGNDIKTRVDYDKSKM</sequence>
<dbReference type="Gene3D" id="3.30.70.330">
    <property type="match status" value="2"/>
</dbReference>
<organism evidence="4 5">
    <name type="scientific">Chaetoceros tenuissimus</name>
    <dbReference type="NCBI Taxonomy" id="426638"/>
    <lineage>
        <taxon>Eukaryota</taxon>
        <taxon>Sar</taxon>
        <taxon>Stramenopiles</taxon>
        <taxon>Ochrophyta</taxon>
        <taxon>Bacillariophyta</taxon>
        <taxon>Coscinodiscophyceae</taxon>
        <taxon>Chaetocerotophycidae</taxon>
        <taxon>Chaetocerotales</taxon>
        <taxon>Chaetocerotaceae</taxon>
        <taxon>Chaetoceros</taxon>
    </lineage>
</organism>
<feature type="domain" description="RRM" evidence="3">
    <location>
        <begin position="159"/>
        <end position="236"/>
    </location>
</feature>
<dbReference type="SUPFAM" id="SSF54928">
    <property type="entry name" value="RNA-binding domain, RBD"/>
    <property type="match status" value="1"/>
</dbReference>
<proteinExistence type="predicted"/>
<dbReference type="Pfam" id="PF00076">
    <property type="entry name" value="RRM_1"/>
    <property type="match status" value="1"/>
</dbReference>
<dbReference type="InterPro" id="IPR000504">
    <property type="entry name" value="RRM_dom"/>
</dbReference>
<dbReference type="EMBL" id="BLLK01000057">
    <property type="protein sequence ID" value="GFH57151.1"/>
    <property type="molecule type" value="Genomic_DNA"/>
</dbReference>
<dbReference type="AlphaFoldDB" id="A0AAD3HBE8"/>
<dbReference type="InterPro" id="IPR012677">
    <property type="entry name" value="Nucleotide-bd_a/b_plait_sf"/>
</dbReference>
<dbReference type="PROSITE" id="PS50102">
    <property type="entry name" value="RRM"/>
    <property type="match status" value="1"/>
</dbReference>
<dbReference type="InterPro" id="IPR035979">
    <property type="entry name" value="RBD_domain_sf"/>
</dbReference>
<name>A0AAD3HBE8_9STRA</name>
<protein>
    <recommendedName>
        <fullName evidence="3">RRM domain-containing protein</fullName>
    </recommendedName>
</protein>
<dbReference type="Proteomes" id="UP001054902">
    <property type="component" value="Unassembled WGS sequence"/>
</dbReference>
<feature type="compositionally biased region" description="Basic and acidic residues" evidence="2">
    <location>
        <begin position="149"/>
        <end position="158"/>
    </location>
</feature>
<dbReference type="InterPro" id="IPR050907">
    <property type="entry name" value="SRSF"/>
</dbReference>
<evidence type="ECO:0000259" key="3">
    <source>
        <dbReference type="PROSITE" id="PS50102"/>
    </source>
</evidence>
<accession>A0AAD3HBE8</accession>
<evidence type="ECO:0000313" key="5">
    <source>
        <dbReference type="Proteomes" id="UP001054902"/>
    </source>
</evidence>
<evidence type="ECO:0000256" key="1">
    <source>
        <dbReference type="PROSITE-ProRule" id="PRU00176"/>
    </source>
</evidence>
<evidence type="ECO:0000313" key="4">
    <source>
        <dbReference type="EMBL" id="GFH57151.1"/>
    </source>
</evidence>
<dbReference type="PANTHER" id="PTHR23147">
    <property type="entry name" value="SERINE/ARGININE RICH SPLICING FACTOR"/>
    <property type="match status" value="1"/>
</dbReference>
<feature type="region of interest" description="Disordered" evidence="2">
    <location>
        <begin position="116"/>
        <end position="160"/>
    </location>
</feature>